<dbReference type="HOGENOM" id="CLU_855057_0_0_11"/>
<sequence>MNALLSSYVLRGSAVDAARGTETALGRRGSATMETLSWSIAAVAALVAAVSLVRMVTTRGETRFAAGGDALMGACMTVMAMPGTAAWYGGHGMWWATAFALLALGGVMMAVKHTRASGWGHGRHWVHLIVGSAGMVIMTLAMTSTPSGPVLALGGSSMAGMPGMENMPGMDSAQGMEGMEGMEGMQGMEGMHGMNTPGMPTAADSTTAASSGSFWRYVIAALAVYFLLSICASLWARVRGTNREDVPAGRDSGRGRTWGRWLLAMPDTVVVFLVSLTISVWDKARAAERGSHGRRRRIGAAPDAALAAHIGMGGTMSAMLLMMAA</sequence>
<feature type="transmembrane region" description="Helical" evidence="1">
    <location>
        <begin position="125"/>
        <end position="143"/>
    </location>
</feature>
<feature type="transmembrane region" description="Helical" evidence="1">
    <location>
        <begin position="257"/>
        <end position="281"/>
    </location>
</feature>
<keyword evidence="1" id="KW-1133">Transmembrane helix</keyword>
<gene>
    <name evidence="2" type="ORF">SSOG_00941</name>
</gene>
<dbReference type="EMBL" id="GG657754">
    <property type="protein sequence ID" value="EFL21229.1"/>
    <property type="molecule type" value="Genomic_DNA"/>
</dbReference>
<feature type="transmembrane region" description="Helical" evidence="1">
    <location>
        <begin position="214"/>
        <end position="236"/>
    </location>
</feature>
<keyword evidence="1" id="KW-0812">Transmembrane</keyword>
<dbReference type="Proteomes" id="UP000003963">
    <property type="component" value="Unassembled WGS sequence"/>
</dbReference>
<reference evidence="2 3" key="1">
    <citation type="submission" date="2009-02" db="EMBL/GenBank/DDBJ databases">
        <title>Annotation of Streptomyces hygroscopicus strain ATCC 53653.</title>
        <authorList>
            <consortium name="The Broad Institute Genome Sequencing Platform"/>
            <consortium name="Broad Institute Microbial Sequencing Center"/>
            <person name="Fischbach M."/>
            <person name="Godfrey P."/>
            <person name="Ward D."/>
            <person name="Young S."/>
            <person name="Zeng Q."/>
            <person name="Koehrsen M."/>
            <person name="Alvarado L."/>
            <person name="Berlin A.M."/>
            <person name="Bochicchio J."/>
            <person name="Borenstein D."/>
            <person name="Chapman S.B."/>
            <person name="Chen Z."/>
            <person name="Engels R."/>
            <person name="Freedman E."/>
            <person name="Gellesch M."/>
            <person name="Goldberg J."/>
            <person name="Griggs A."/>
            <person name="Gujja S."/>
            <person name="Heilman E.R."/>
            <person name="Heiman D.I."/>
            <person name="Hepburn T.A."/>
            <person name="Howarth C."/>
            <person name="Jen D."/>
            <person name="Larson L."/>
            <person name="Lewis B."/>
            <person name="Mehta T."/>
            <person name="Park D."/>
            <person name="Pearson M."/>
            <person name="Richards J."/>
            <person name="Roberts A."/>
            <person name="Saif S."/>
            <person name="Shea T.D."/>
            <person name="Shenoy N."/>
            <person name="Sisk P."/>
            <person name="Stolte C."/>
            <person name="Sykes S.N."/>
            <person name="Thomson T."/>
            <person name="Walk T."/>
            <person name="White J."/>
            <person name="Yandava C."/>
            <person name="Straight P."/>
            <person name="Clardy J."/>
            <person name="Hung D."/>
            <person name="Kolter R."/>
            <person name="Mekalanos J."/>
            <person name="Walker S."/>
            <person name="Walsh C.T."/>
            <person name="Wieland-Brown L.C."/>
            <person name="Haas B."/>
            <person name="Nusbaum C."/>
            <person name="Birren B."/>
        </authorList>
    </citation>
    <scope>NUCLEOTIDE SEQUENCE [LARGE SCALE GENOMIC DNA]</scope>
    <source>
        <strain evidence="2 3">ATCC 53653</strain>
    </source>
</reference>
<proteinExistence type="predicted"/>
<feature type="transmembrane region" description="Helical" evidence="1">
    <location>
        <begin position="304"/>
        <end position="324"/>
    </location>
</feature>
<name>D9WFZ3_9ACTN</name>
<accession>D9WFZ3</accession>
<dbReference type="AlphaFoldDB" id="D9WFZ3"/>
<organism evidence="2 3">
    <name type="scientific">Streptomyces himastatinicus ATCC 53653</name>
    <dbReference type="NCBI Taxonomy" id="457427"/>
    <lineage>
        <taxon>Bacteria</taxon>
        <taxon>Bacillati</taxon>
        <taxon>Actinomycetota</taxon>
        <taxon>Actinomycetes</taxon>
        <taxon>Kitasatosporales</taxon>
        <taxon>Streptomycetaceae</taxon>
        <taxon>Streptomyces</taxon>
        <taxon>Streptomyces violaceusniger group</taxon>
    </lineage>
</organism>
<keyword evidence="3" id="KW-1185">Reference proteome</keyword>
<evidence type="ECO:0000313" key="3">
    <source>
        <dbReference type="Proteomes" id="UP000003963"/>
    </source>
</evidence>
<feature type="transmembrane region" description="Helical" evidence="1">
    <location>
        <begin position="94"/>
        <end position="113"/>
    </location>
</feature>
<feature type="transmembrane region" description="Helical" evidence="1">
    <location>
        <begin position="69"/>
        <end position="88"/>
    </location>
</feature>
<keyword evidence="1" id="KW-0472">Membrane</keyword>
<dbReference type="STRING" id="457427.SSOG_00941"/>
<evidence type="ECO:0000256" key="1">
    <source>
        <dbReference type="SAM" id="Phobius"/>
    </source>
</evidence>
<evidence type="ECO:0000313" key="2">
    <source>
        <dbReference type="EMBL" id="EFL21229.1"/>
    </source>
</evidence>
<protein>
    <submittedName>
        <fullName evidence="2">LigA protein</fullName>
    </submittedName>
</protein>
<feature type="transmembrane region" description="Helical" evidence="1">
    <location>
        <begin position="38"/>
        <end position="57"/>
    </location>
</feature>